<reference evidence="6 7" key="1">
    <citation type="submission" date="2016-05" db="EMBL/GenBank/DDBJ databases">
        <title>Comparative genomics of biotechnologically important yeasts.</title>
        <authorList>
            <consortium name="DOE Joint Genome Institute"/>
            <person name="Riley R."/>
            <person name="Haridas S."/>
            <person name="Wolfe K.H."/>
            <person name="Lopes M.R."/>
            <person name="Hittinger C.T."/>
            <person name="Goker M."/>
            <person name="Salamov A."/>
            <person name="Wisecaver J."/>
            <person name="Long T.M."/>
            <person name="Aerts A.L."/>
            <person name="Barry K."/>
            <person name="Choi C."/>
            <person name="Clum A."/>
            <person name="Coughlan A.Y."/>
            <person name="Deshpande S."/>
            <person name="Douglass A.P."/>
            <person name="Hanson S.J."/>
            <person name="Klenk H.-P."/>
            <person name="LaButti K."/>
            <person name="Lapidus A."/>
            <person name="Lindquist E."/>
            <person name="Lipzen A."/>
            <person name="Meier-kolthoff J.P."/>
            <person name="Ohm R.A."/>
            <person name="Otillar R.P."/>
            <person name="Pangilinan J."/>
            <person name="Peng Y."/>
            <person name="Rokas A."/>
            <person name="Rosa C.A."/>
            <person name="Scheuner C."/>
            <person name="Sibirny A.A."/>
            <person name="Slot J.C."/>
            <person name="Stielow J.B."/>
            <person name="Sun H."/>
            <person name="Kurtzman C.P."/>
            <person name="Blackwell M."/>
            <person name="Grigoriev I.V."/>
            <person name="Jeffries T.W."/>
        </authorList>
    </citation>
    <scope>NUCLEOTIDE SEQUENCE [LARGE SCALE GENOMIC DNA]</scope>
    <source>
        <strain evidence="6 7">NRRL YB-4993</strain>
    </source>
</reference>
<dbReference type="OrthoDB" id="10255630at2759"/>
<keyword evidence="7" id="KW-1185">Reference proteome</keyword>
<dbReference type="SMART" id="SM00320">
    <property type="entry name" value="WD40"/>
    <property type="match status" value="7"/>
</dbReference>
<feature type="repeat" description="WD" evidence="5">
    <location>
        <begin position="362"/>
        <end position="395"/>
    </location>
</feature>
<evidence type="ECO:0000313" key="7">
    <source>
        <dbReference type="Proteomes" id="UP000092555"/>
    </source>
</evidence>
<keyword evidence="2 5" id="KW-0853">WD repeat</keyword>
<comment type="similarity">
    <text evidence="1">Belongs to the WD repeat G protein beta family.</text>
</comment>
<evidence type="ECO:0000256" key="3">
    <source>
        <dbReference type="ARBA" id="ARBA00022737"/>
    </source>
</evidence>
<dbReference type="EMBL" id="LXTC01000002">
    <property type="protein sequence ID" value="OBA21952.1"/>
    <property type="molecule type" value="Genomic_DNA"/>
</dbReference>
<feature type="repeat" description="WD" evidence="5">
    <location>
        <begin position="60"/>
        <end position="101"/>
    </location>
</feature>
<dbReference type="PROSITE" id="PS00678">
    <property type="entry name" value="WD_REPEATS_1"/>
    <property type="match status" value="1"/>
</dbReference>
<dbReference type="PRINTS" id="PR00319">
    <property type="entry name" value="GPROTEINB"/>
</dbReference>
<keyword evidence="4" id="KW-0807">Transducer</keyword>
<evidence type="ECO:0000256" key="5">
    <source>
        <dbReference type="PROSITE-ProRule" id="PRU00221"/>
    </source>
</evidence>
<gene>
    <name evidence="6" type="ORF">METBIDRAFT_10863</name>
</gene>
<keyword evidence="3" id="KW-0677">Repeat</keyword>
<dbReference type="InterPro" id="IPR001680">
    <property type="entry name" value="WD40_rpt"/>
</dbReference>
<dbReference type="CDD" id="cd00200">
    <property type="entry name" value="WD40"/>
    <property type="match status" value="1"/>
</dbReference>
<evidence type="ECO:0000313" key="6">
    <source>
        <dbReference type="EMBL" id="OBA21952.1"/>
    </source>
</evidence>
<dbReference type="Gene3D" id="2.130.10.10">
    <property type="entry name" value="YVTN repeat-like/Quinoprotein amine dehydrogenase"/>
    <property type="match status" value="1"/>
</dbReference>
<dbReference type="GeneID" id="30026840"/>
<evidence type="ECO:0000256" key="1">
    <source>
        <dbReference type="ARBA" id="ARBA00009768"/>
    </source>
</evidence>
<dbReference type="InterPro" id="IPR016346">
    <property type="entry name" value="G-protein_beta_1-5"/>
</dbReference>
<organism evidence="6 7">
    <name type="scientific">Metschnikowia bicuspidata var. bicuspidata NRRL YB-4993</name>
    <dbReference type="NCBI Taxonomy" id="869754"/>
    <lineage>
        <taxon>Eukaryota</taxon>
        <taxon>Fungi</taxon>
        <taxon>Dikarya</taxon>
        <taxon>Ascomycota</taxon>
        <taxon>Saccharomycotina</taxon>
        <taxon>Pichiomycetes</taxon>
        <taxon>Metschnikowiaceae</taxon>
        <taxon>Metschnikowia</taxon>
    </lineage>
</organism>
<feature type="repeat" description="WD" evidence="5">
    <location>
        <begin position="201"/>
        <end position="246"/>
    </location>
</feature>
<dbReference type="AlphaFoldDB" id="A0A1A0HDI1"/>
<dbReference type="Pfam" id="PF25391">
    <property type="entry name" value="WD40_Gbeta"/>
    <property type="match status" value="1"/>
</dbReference>
<name>A0A1A0HDI1_9ASCO</name>
<dbReference type="PROSITE" id="PS50294">
    <property type="entry name" value="WD_REPEATS_REGION"/>
    <property type="match status" value="2"/>
</dbReference>
<dbReference type="Pfam" id="PF00400">
    <property type="entry name" value="WD40"/>
    <property type="match status" value="1"/>
</dbReference>
<comment type="caution">
    <text evidence="6">The sequence shown here is derived from an EMBL/GenBank/DDBJ whole genome shotgun (WGS) entry which is preliminary data.</text>
</comment>
<feature type="repeat" description="WD" evidence="5">
    <location>
        <begin position="160"/>
        <end position="200"/>
    </location>
</feature>
<accession>A0A1A0HDI1</accession>
<dbReference type="SUPFAM" id="SSF50978">
    <property type="entry name" value="WD40 repeat-like"/>
    <property type="match status" value="1"/>
</dbReference>
<proteinExistence type="inferred from homology"/>
<dbReference type="STRING" id="869754.A0A1A0HDI1"/>
<dbReference type="InterPro" id="IPR020472">
    <property type="entry name" value="WD40_PAC1"/>
</dbReference>
<dbReference type="PROSITE" id="PS50082">
    <property type="entry name" value="WD_REPEATS_2"/>
    <property type="match status" value="4"/>
</dbReference>
<dbReference type="PRINTS" id="PR00320">
    <property type="entry name" value="GPROTEINBRPT"/>
</dbReference>
<evidence type="ECO:0000256" key="2">
    <source>
        <dbReference type="ARBA" id="ARBA00022574"/>
    </source>
</evidence>
<dbReference type="PIRSF" id="PIRSF002394">
    <property type="entry name" value="GN-bd_beta"/>
    <property type="match status" value="1"/>
</dbReference>
<dbReference type="InterPro" id="IPR015943">
    <property type="entry name" value="WD40/YVTN_repeat-like_dom_sf"/>
</dbReference>
<dbReference type="RefSeq" id="XP_018712448.1">
    <property type="nucleotide sequence ID" value="XM_018853864.1"/>
</dbReference>
<dbReference type="InterPro" id="IPR036322">
    <property type="entry name" value="WD40_repeat_dom_sf"/>
</dbReference>
<sequence length="395" mass="43774">MLSVAEPMSAKLLVAKQTCQVLYSELQKSNLAIQDTTLKQASANLPQIPPKRYLRQYNTLKGHQDKIAQIKWSSDSVKLVSACQDGFMIIWDSVSGLKLQAIPLDSPWVLLCAFAPSGRFVALAGLDNRCTIYKVEDPNDPQLRTRTNTMELRDQGRKIPRAHAAYVSACEFINDEQILTASGDMTIALWDMEKHTKARDFLDHCGDVLLLLISPKERMLPQTFLSAGADGAVKLWDLRTKAPQTSCQMSRVDVNCISLLPNGNSFISGDDEGVCKIYDFRSLCELEQYNLREQFEAPRMLGEGPGLPTSTRSMWSQFDAPGVVSLDLSKSGRILYACYADYGCLAWDVLRKEIVELIGVGNGSHKSRISQVAISPDGQGLATASWDSTIKIWST</sequence>
<dbReference type="InterPro" id="IPR019775">
    <property type="entry name" value="WD40_repeat_CS"/>
</dbReference>
<dbReference type="InterPro" id="IPR001632">
    <property type="entry name" value="WD40_G-protein_beta-like"/>
</dbReference>
<dbReference type="GO" id="GO:0007165">
    <property type="term" value="P:signal transduction"/>
    <property type="evidence" value="ECO:0007669"/>
    <property type="project" value="UniProtKB-KW"/>
</dbReference>
<dbReference type="PANTHER" id="PTHR19850">
    <property type="entry name" value="GUANINE NUCLEOTIDE-BINDING PROTEIN BETA G PROTEIN BETA"/>
    <property type="match status" value="1"/>
</dbReference>
<evidence type="ECO:0000256" key="4">
    <source>
        <dbReference type="ARBA" id="ARBA00023224"/>
    </source>
</evidence>
<protein>
    <submittedName>
        <fullName evidence="6">Guanine nucleotide-binding protein, beta subunit</fullName>
    </submittedName>
</protein>
<dbReference type="Proteomes" id="UP000092555">
    <property type="component" value="Unassembled WGS sequence"/>
</dbReference>